<dbReference type="GO" id="GO:0043124">
    <property type="term" value="P:negative regulation of canonical NF-kappaB signal transduction"/>
    <property type="evidence" value="ECO:0007669"/>
    <property type="project" value="InterPro"/>
</dbReference>
<evidence type="ECO:0000259" key="8">
    <source>
        <dbReference type="PROSITE" id="PS51905"/>
    </source>
</evidence>
<organism evidence="9 10">
    <name type="scientific">Pleurodeles waltl</name>
    <name type="common">Iberian ribbed newt</name>
    <dbReference type="NCBI Taxonomy" id="8319"/>
    <lineage>
        <taxon>Eukaryota</taxon>
        <taxon>Metazoa</taxon>
        <taxon>Chordata</taxon>
        <taxon>Craniata</taxon>
        <taxon>Vertebrata</taxon>
        <taxon>Euteleostomi</taxon>
        <taxon>Amphibia</taxon>
        <taxon>Batrachia</taxon>
        <taxon>Caudata</taxon>
        <taxon>Salamandroidea</taxon>
        <taxon>Salamandridae</taxon>
        <taxon>Pleurodelinae</taxon>
        <taxon>Pleurodeles</taxon>
    </lineage>
</organism>
<evidence type="ECO:0000313" key="10">
    <source>
        <dbReference type="Proteomes" id="UP001066276"/>
    </source>
</evidence>
<keyword evidence="4" id="KW-0862">Zinc</keyword>
<dbReference type="InterPro" id="IPR039669">
    <property type="entry name" value="TANK"/>
</dbReference>
<evidence type="ECO:0000256" key="1">
    <source>
        <dbReference type="ARBA" id="ARBA00022553"/>
    </source>
</evidence>
<evidence type="ECO:0000256" key="4">
    <source>
        <dbReference type="ARBA" id="ARBA00022833"/>
    </source>
</evidence>
<keyword evidence="5 7" id="KW-0175">Coiled coil</keyword>
<evidence type="ECO:0000256" key="7">
    <source>
        <dbReference type="SAM" id="Coils"/>
    </source>
</evidence>
<feature type="domain" description="UBZ1-type" evidence="8">
    <location>
        <begin position="413"/>
        <end position="440"/>
    </location>
</feature>
<accession>A0AAV7TIZ8</accession>
<keyword evidence="2" id="KW-0479">Metal-binding</keyword>
<proteinExistence type="predicted"/>
<dbReference type="InterPro" id="IPR024581">
    <property type="entry name" value="TBD"/>
</dbReference>
<evidence type="ECO:0000256" key="6">
    <source>
        <dbReference type="PROSITE-ProRule" id="PRU01253"/>
    </source>
</evidence>
<dbReference type="PROSITE" id="PS51905">
    <property type="entry name" value="ZF_UBZ1"/>
    <property type="match status" value="1"/>
</dbReference>
<dbReference type="InterPro" id="IPR041641">
    <property type="entry name" value="CALCOCO1/2_Zn_UBZ1"/>
</dbReference>
<dbReference type="EMBL" id="JANPWB010000006">
    <property type="protein sequence ID" value="KAJ1175899.1"/>
    <property type="molecule type" value="Genomic_DNA"/>
</dbReference>
<feature type="coiled-coil region" evidence="7">
    <location>
        <begin position="93"/>
        <end position="120"/>
    </location>
</feature>
<keyword evidence="3 6" id="KW-0863">Zinc-finger</keyword>
<protein>
    <recommendedName>
        <fullName evidence="8">UBZ1-type domain-containing protein</fullName>
    </recommendedName>
</protein>
<keyword evidence="1" id="KW-0597">Phosphoprotein</keyword>
<evidence type="ECO:0000256" key="5">
    <source>
        <dbReference type="ARBA" id="ARBA00023054"/>
    </source>
</evidence>
<dbReference type="AlphaFoldDB" id="A0AAV7TIZ8"/>
<dbReference type="PANTHER" id="PTHR15249:SF0">
    <property type="entry name" value="TRAF FAMILY MEMBER-ASSOCIATED NF-KAPPA-B ACTIVATOR"/>
    <property type="match status" value="1"/>
</dbReference>
<gene>
    <name evidence="9" type="ORF">NDU88_001184</name>
</gene>
<comment type="caution">
    <text evidence="9">The sequence shown here is derived from an EMBL/GenBank/DDBJ whole genome shotgun (WGS) entry which is preliminary data.</text>
</comment>
<evidence type="ECO:0000256" key="3">
    <source>
        <dbReference type="ARBA" id="ARBA00022771"/>
    </source>
</evidence>
<keyword evidence="10" id="KW-1185">Reference proteome</keyword>
<dbReference type="PANTHER" id="PTHR15249">
    <property type="entry name" value="TRAF FAMILY MEMBER-ASSOCIATED NF-KAPPA-B ACTIVATOR"/>
    <property type="match status" value="1"/>
</dbReference>
<dbReference type="GO" id="GO:0008270">
    <property type="term" value="F:zinc ion binding"/>
    <property type="evidence" value="ECO:0007669"/>
    <property type="project" value="UniProtKB-KW"/>
</dbReference>
<evidence type="ECO:0000313" key="9">
    <source>
        <dbReference type="EMBL" id="KAJ1175899.1"/>
    </source>
</evidence>
<dbReference type="Pfam" id="PF12845">
    <property type="entry name" value="TBD"/>
    <property type="match status" value="1"/>
</dbReference>
<name>A0AAV7TIZ8_PLEWA</name>
<evidence type="ECO:0000256" key="2">
    <source>
        <dbReference type="ARBA" id="ARBA00022723"/>
    </source>
</evidence>
<sequence length="445" mass="50263">MASQSRLIAHLMSQLADCPGAGRGNAYGLLQEETELRKRDGPLHLTTDQLQEQLKVAVQAEKHFKEQWEKEQIKLKLIEEESIKKGKTFESLLNSRDAQIMLLRNKLKEANERLDKVNCINIQICETEVQKKRKECPAGQDVMPAASGVSAIQISERENVEKIFSEMKEEFRQICKLTREQTDRLHKFNQRKETAADGQFSMPIQCTDSADEQAEGHFKHQVKSGPNVRACTASVTPVSLEPDEVDDCSVESLSQFSVKFPPTDNDSVFLQSTPEKTVLSSPVATENALQPIYNLQLDDNTLSLNEPGCCPSEDKGNSQITQGIENIAFIDRVQSPHQPDTFKQDKTSPLTAEDHSTRFKYPTNETSDKNKSPLELTKREIRGPQQTFWKPYPDKGDDLRLAPEYAESELNDSGVCEFCQAVFPPSSTSRGDFFRHLNSHFKEQV</sequence>
<dbReference type="Proteomes" id="UP001066276">
    <property type="component" value="Chromosome 3_2"/>
</dbReference>
<reference evidence="9" key="1">
    <citation type="journal article" date="2022" name="bioRxiv">
        <title>Sequencing and chromosome-scale assembly of the giantPleurodeles waltlgenome.</title>
        <authorList>
            <person name="Brown T."/>
            <person name="Elewa A."/>
            <person name="Iarovenko S."/>
            <person name="Subramanian E."/>
            <person name="Araus A.J."/>
            <person name="Petzold A."/>
            <person name="Susuki M."/>
            <person name="Suzuki K.-i.T."/>
            <person name="Hayashi T."/>
            <person name="Toyoda A."/>
            <person name="Oliveira C."/>
            <person name="Osipova E."/>
            <person name="Leigh N.D."/>
            <person name="Simon A."/>
            <person name="Yun M.H."/>
        </authorList>
    </citation>
    <scope>NUCLEOTIDE SEQUENCE</scope>
    <source>
        <strain evidence="9">20211129_DDA</strain>
        <tissue evidence="9">Liver</tissue>
    </source>
</reference>